<organism evidence="2">
    <name type="scientific">uncultured Caudovirales phage</name>
    <dbReference type="NCBI Taxonomy" id="2100421"/>
    <lineage>
        <taxon>Viruses</taxon>
        <taxon>Duplodnaviria</taxon>
        <taxon>Heunggongvirae</taxon>
        <taxon>Uroviricota</taxon>
        <taxon>Caudoviricetes</taxon>
        <taxon>Peduoviridae</taxon>
        <taxon>Maltschvirus</taxon>
        <taxon>Maltschvirus maltsch</taxon>
    </lineage>
</organism>
<dbReference type="EMBL" id="LR796777">
    <property type="protein sequence ID" value="CAB4165032.1"/>
    <property type="molecule type" value="Genomic_DNA"/>
</dbReference>
<dbReference type="InterPro" id="IPR011335">
    <property type="entry name" value="Restrct_endonuc-II-like"/>
</dbReference>
<name>A0A6J5P1P1_9CAUD</name>
<dbReference type="GO" id="GO:0004519">
    <property type="term" value="F:endonuclease activity"/>
    <property type="evidence" value="ECO:0007669"/>
    <property type="project" value="UniProtKB-KW"/>
</dbReference>
<keyword evidence="2" id="KW-0378">Hydrolase</keyword>
<dbReference type="Pfam" id="PF09588">
    <property type="entry name" value="YqaJ"/>
    <property type="match status" value="1"/>
</dbReference>
<dbReference type="InterPro" id="IPR011604">
    <property type="entry name" value="PDDEXK-like_dom_sf"/>
</dbReference>
<gene>
    <name evidence="2" type="ORF">UFOVP824_23</name>
</gene>
<accession>A0A6J5P1P1</accession>
<protein>
    <submittedName>
        <fullName evidence="2">COG5377 Phage-related protein, predicted endonuclease</fullName>
    </submittedName>
</protein>
<sequence>MKREVIPITSQADWLVRRQRDVTSTEVSALFGLSPYLTEFELFHRKRASEPVVITENERMRWGKRLEAVIAHGVADDEGWAVTHADYYARIPELRMGSSFDYEVTSAQQQAGVELLTVGLMEVKNVDGLQFKNKWLDQGETLEAPEHIELQIQHQMEVANRDYCILVALVGGNHVRWVQRNRDRTIGEQIRERIADFWNAIDKNEAPSPDYSRDADFIVKSIHNSARDGEVVQADADLEELIKHYDFLKREADGADHLCTQAKARLLERIGTASKVVSSLGSISCGMVKDSPGTLVTPEMVGTHVGGRKGYRSFRYNPKKEN</sequence>
<dbReference type="SUPFAM" id="SSF52980">
    <property type="entry name" value="Restriction endonuclease-like"/>
    <property type="match status" value="1"/>
</dbReference>
<keyword evidence="2" id="KW-0255">Endonuclease</keyword>
<dbReference type="InterPro" id="IPR019080">
    <property type="entry name" value="YqaJ_viral_recombinase"/>
</dbReference>
<evidence type="ECO:0000259" key="1">
    <source>
        <dbReference type="Pfam" id="PF09588"/>
    </source>
</evidence>
<reference evidence="2" key="1">
    <citation type="submission" date="2020-04" db="EMBL/GenBank/DDBJ databases">
        <authorList>
            <person name="Chiriac C."/>
            <person name="Salcher M."/>
            <person name="Ghai R."/>
            <person name="Kavagutti S V."/>
        </authorList>
    </citation>
    <scope>NUCLEOTIDE SEQUENCE</scope>
</reference>
<proteinExistence type="predicted"/>
<keyword evidence="2" id="KW-0540">Nuclease</keyword>
<feature type="domain" description="YqaJ viral recombinase" evidence="1">
    <location>
        <begin position="13"/>
        <end position="161"/>
    </location>
</feature>
<evidence type="ECO:0000313" key="2">
    <source>
        <dbReference type="EMBL" id="CAB4165032.1"/>
    </source>
</evidence>
<dbReference type="Gene3D" id="3.90.320.10">
    <property type="match status" value="1"/>
</dbReference>